<organism evidence="1 2">
    <name type="scientific">Populus alba</name>
    <name type="common">White poplar</name>
    <dbReference type="NCBI Taxonomy" id="43335"/>
    <lineage>
        <taxon>Eukaryota</taxon>
        <taxon>Viridiplantae</taxon>
        <taxon>Streptophyta</taxon>
        <taxon>Embryophyta</taxon>
        <taxon>Tracheophyta</taxon>
        <taxon>Spermatophyta</taxon>
        <taxon>Magnoliopsida</taxon>
        <taxon>eudicotyledons</taxon>
        <taxon>Gunneridae</taxon>
        <taxon>Pentapetalae</taxon>
        <taxon>rosids</taxon>
        <taxon>fabids</taxon>
        <taxon>Malpighiales</taxon>
        <taxon>Salicaceae</taxon>
        <taxon>Saliceae</taxon>
        <taxon>Populus</taxon>
    </lineage>
</organism>
<evidence type="ECO:0000313" key="2">
    <source>
        <dbReference type="Proteomes" id="UP000309997"/>
    </source>
</evidence>
<comment type="caution">
    <text evidence="1">The sequence shown here is derived from an EMBL/GenBank/DDBJ whole genome shotgun (WGS) entry which is preliminary data.</text>
</comment>
<reference evidence="1 2" key="1">
    <citation type="journal article" date="2024" name="Plant Biotechnol. J.">
        <title>Genome and CRISPR/Cas9 system of a widespread forest tree (Populus alba) in the world.</title>
        <authorList>
            <person name="Liu Y.J."/>
            <person name="Jiang P.F."/>
            <person name="Han X.M."/>
            <person name="Li X.Y."/>
            <person name="Wang H.M."/>
            <person name="Wang Y.J."/>
            <person name="Wang X.X."/>
            <person name="Zeng Q.Y."/>
        </authorList>
    </citation>
    <scope>NUCLEOTIDE SEQUENCE [LARGE SCALE GENOMIC DNA]</scope>
    <source>
        <strain evidence="2">cv. PAL-ZL1</strain>
    </source>
</reference>
<keyword evidence="2" id="KW-1185">Reference proteome</keyword>
<gene>
    <name evidence="1" type="ORF">D5086_016119</name>
</gene>
<evidence type="ECO:0000313" key="1">
    <source>
        <dbReference type="EMBL" id="KAL3581787.1"/>
    </source>
</evidence>
<sequence length="124" mass="13782">MVLQATAYIAYGSIQQLASYYKMLTLTANSSETHPWHLHRHDFWALGVYPAQDQGIFIINHTKNVMKQIVLQLPLDEGDHTSSALNSMASTNDAEATGEENSRVGADDDEETEDVSALNTNRED</sequence>
<dbReference type="Proteomes" id="UP000309997">
    <property type="component" value="Unassembled WGS sequence"/>
</dbReference>
<protein>
    <submittedName>
        <fullName evidence="1">Uncharacterized protein</fullName>
    </submittedName>
</protein>
<proteinExistence type="predicted"/>
<dbReference type="EMBL" id="RCHU02000008">
    <property type="protein sequence ID" value="KAL3581787.1"/>
    <property type="molecule type" value="Genomic_DNA"/>
</dbReference>
<name>A0ACC4BTA0_POPAL</name>
<accession>A0ACC4BTA0</accession>